<evidence type="ECO:0000256" key="2">
    <source>
        <dbReference type="ARBA" id="ARBA00022475"/>
    </source>
</evidence>
<dbReference type="CDD" id="cd03215">
    <property type="entry name" value="ABC_Carb_Monos_II"/>
    <property type="match status" value="1"/>
</dbReference>
<evidence type="ECO:0000256" key="4">
    <source>
        <dbReference type="ARBA" id="ARBA00022737"/>
    </source>
</evidence>
<keyword evidence="1" id="KW-0813">Transport</keyword>
<gene>
    <name evidence="10" type="ORF">SJI18_10670</name>
</gene>
<dbReference type="InterPro" id="IPR003439">
    <property type="entry name" value="ABC_transporter-like_ATP-bd"/>
</dbReference>
<evidence type="ECO:0000256" key="6">
    <source>
        <dbReference type="ARBA" id="ARBA00022840"/>
    </source>
</evidence>
<evidence type="ECO:0000256" key="7">
    <source>
        <dbReference type="ARBA" id="ARBA00022967"/>
    </source>
</evidence>
<evidence type="ECO:0000313" key="10">
    <source>
        <dbReference type="EMBL" id="MEF2112768.1"/>
    </source>
</evidence>
<dbReference type="SUPFAM" id="SSF52540">
    <property type="entry name" value="P-loop containing nucleoside triphosphate hydrolases"/>
    <property type="match status" value="2"/>
</dbReference>
<dbReference type="PANTHER" id="PTHR43790:SF3">
    <property type="entry name" value="D-ALLOSE IMPORT ATP-BINDING PROTEIN ALSA-RELATED"/>
    <property type="match status" value="1"/>
</dbReference>
<dbReference type="InterPro" id="IPR050107">
    <property type="entry name" value="ABC_carbohydrate_import_ATPase"/>
</dbReference>
<dbReference type="CDD" id="cd03216">
    <property type="entry name" value="ABC_Carb_Monos_I"/>
    <property type="match status" value="1"/>
</dbReference>
<dbReference type="Proteomes" id="UP001498469">
    <property type="component" value="Unassembled WGS sequence"/>
</dbReference>
<keyword evidence="4" id="KW-0677">Repeat</keyword>
<dbReference type="PROSITE" id="PS00211">
    <property type="entry name" value="ABC_TRANSPORTER_1"/>
    <property type="match status" value="1"/>
</dbReference>
<accession>A0ABU7UMX6</accession>
<dbReference type="InterPro" id="IPR017871">
    <property type="entry name" value="ABC_transporter-like_CS"/>
</dbReference>
<evidence type="ECO:0000256" key="8">
    <source>
        <dbReference type="ARBA" id="ARBA00023136"/>
    </source>
</evidence>
<evidence type="ECO:0000256" key="5">
    <source>
        <dbReference type="ARBA" id="ARBA00022741"/>
    </source>
</evidence>
<keyword evidence="11" id="KW-1185">Reference proteome</keyword>
<dbReference type="Gene3D" id="3.40.50.300">
    <property type="entry name" value="P-loop containing nucleotide triphosphate hydrolases"/>
    <property type="match status" value="2"/>
</dbReference>
<evidence type="ECO:0000256" key="1">
    <source>
        <dbReference type="ARBA" id="ARBA00022448"/>
    </source>
</evidence>
<dbReference type="EMBL" id="JAZHFS010000008">
    <property type="protein sequence ID" value="MEF2112768.1"/>
    <property type="molecule type" value="Genomic_DNA"/>
</dbReference>
<keyword evidence="8" id="KW-0472">Membrane</keyword>
<keyword evidence="2" id="KW-1003">Cell membrane</keyword>
<keyword evidence="6 10" id="KW-0067">ATP-binding</keyword>
<dbReference type="GO" id="GO:0005524">
    <property type="term" value="F:ATP binding"/>
    <property type="evidence" value="ECO:0007669"/>
    <property type="project" value="UniProtKB-KW"/>
</dbReference>
<evidence type="ECO:0000256" key="3">
    <source>
        <dbReference type="ARBA" id="ARBA00022597"/>
    </source>
</evidence>
<sequence length="499" mass="55184">MSEQVLKMERISKSFSGVKVLKNAGVEVNKGEVQILLGENGAGKSTLMKILSGAYTKDGGDIIIKGKKVEINSPKDAEKLGISIIYQEFNLVPFMTVAENIYLGREPMSNIPGKIDFEKMYSDAQNALDYLNVDIDTRKLVKDLGIAKQQMVEIAKALSLKSEIIIMDEPTAALTDKEIDYLFKIIRKIKSEGVSIIYISHRLEEFVQIGDRVTIMRDGATITTVAIKDTSIDELIKLMVGREIKNKYPKVDVKPGKELLNVKSLSKEGVFKNISFNLREGEILGFSGLMGAGRTEVMRALFGVDEFDSGEIYIAGKKVTIKSPIQAIKNGLGFVTENRRDEGLVLPMDVGNNITLATLNNYCKNPIMINHEKEVKDIKEYMSLLDIRASGPFQKAGTLSGGNQQKIVIAKWLSSNSKILIVDEPTRGIDVGAKVDIYNIMNDLVKKGVGIIMISSELPEILGMSDRVLVMCRGSITGELNMEEASQENIMHYATMEVK</sequence>
<comment type="caution">
    <text evidence="10">The sequence shown here is derived from an EMBL/GenBank/DDBJ whole genome shotgun (WGS) entry which is preliminary data.</text>
</comment>
<evidence type="ECO:0000259" key="9">
    <source>
        <dbReference type="PROSITE" id="PS50893"/>
    </source>
</evidence>
<dbReference type="PANTHER" id="PTHR43790">
    <property type="entry name" value="CARBOHYDRATE TRANSPORT ATP-BINDING PROTEIN MG119-RELATED"/>
    <property type="match status" value="1"/>
</dbReference>
<feature type="domain" description="ABC transporter" evidence="9">
    <location>
        <begin position="254"/>
        <end position="498"/>
    </location>
</feature>
<evidence type="ECO:0000313" key="11">
    <source>
        <dbReference type="Proteomes" id="UP001498469"/>
    </source>
</evidence>
<reference evidence="10 11" key="1">
    <citation type="submission" date="2023-11" db="EMBL/GenBank/DDBJ databases">
        <title>Draft genome sequence of a psychrophilic Clostridium strain from permafrost water brine.</title>
        <authorList>
            <person name="Shcherbakova V.A."/>
            <person name="Trubitsyn V.E."/>
            <person name="Zakharyuk A.G."/>
        </authorList>
    </citation>
    <scope>NUCLEOTIDE SEQUENCE [LARGE SCALE GENOMIC DNA]</scope>
    <source>
        <strain evidence="10 11">14F</strain>
    </source>
</reference>
<dbReference type="Pfam" id="PF00005">
    <property type="entry name" value="ABC_tran"/>
    <property type="match status" value="2"/>
</dbReference>
<dbReference type="RefSeq" id="WP_301182964.1">
    <property type="nucleotide sequence ID" value="NZ_JAZHFS010000008.1"/>
</dbReference>
<keyword evidence="3" id="KW-0762">Sugar transport</keyword>
<feature type="domain" description="ABC transporter" evidence="9">
    <location>
        <begin position="6"/>
        <end position="243"/>
    </location>
</feature>
<keyword evidence="5" id="KW-0547">Nucleotide-binding</keyword>
<dbReference type="PROSITE" id="PS50893">
    <property type="entry name" value="ABC_TRANSPORTER_2"/>
    <property type="match status" value="2"/>
</dbReference>
<dbReference type="InterPro" id="IPR003593">
    <property type="entry name" value="AAA+_ATPase"/>
</dbReference>
<protein>
    <submittedName>
        <fullName evidence="10">Sugar ABC transporter ATP-binding protein</fullName>
    </submittedName>
</protein>
<name>A0ABU7UMX6_9CLOT</name>
<dbReference type="InterPro" id="IPR027417">
    <property type="entry name" value="P-loop_NTPase"/>
</dbReference>
<dbReference type="SMART" id="SM00382">
    <property type="entry name" value="AAA"/>
    <property type="match status" value="2"/>
</dbReference>
<proteinExistence type="predicted"/>
<organism evidence="10 11">
    <name type="scientific">Clostridium frigoriphilum</name>
    <dbReference type="NCBI Taxonomy" id="443253"/>
    <lineage>
        <taxon>Bacteria</taxon>
        <taxon>Bacillati</taxon>
        <taxon>Bacillota</taxon>
        <taxon>Clostridia</taxon>
        <taxon>Eubacteriales</taxon>
        <taxon>Clostridiaceae</taxon>
        <taxon>Clostridium</taxon>
    </lineage>
</organism>
<keyword evidence="7" id="KW-1278">Translocase</keyword>